<dbReference type="Pfam" id="PF00069">
    <property type="entry name" value="Pkinase"/>
    <property type="match status" value="1"/>
</dbReference>
<dbReference type="SUPFAM" id="SSF56112">
    <property type="entry name" value="Protein kinase-like (PK-like)"/>
    <property type="match status" value="1"/>
</dbReference>
<reference evidence="2" key="1">
    <citation type="submission" date="2023-01" db="EMBL/GenBank/DDBJ databases">
        <authorList>
            <person name="Piombo E."/>
        </authorList>
    </citation>
    <scope>NUCLEOTIDE SEQUENCE</scope>
</reference>
<dbReference type="PROSITE" id="PS50011">
    <property type="entry name" value="PROTEIN_KINASE_DOM"/>
    <property type="match status" value="1"/>
</dbReference>
<protein>
    <recommendedName>
        <fullName evidence="1">Protein kinase domain-containing protein</fullName>
    </recommendedName>
</protein>
<name>A0AA35MD26_9HYPO</name>
<sequence>MVEDAVTTAFKRARSELRPLLQKETSTGCTIDNTLKARSSTEGPSYRYDAAFFRDGVAESILTDEKLRRVVLGTAIHPQAGSSVLENDIRRIIVAPGLQRILLTILCFGTGSMLRSFEERFLGENHCRYSDKDLPFDQSLVRELFGEEDATIFFQYQSNFVALTLGTGKDAEYGPHHILPYVPDKELGRGGFGKVDQVKVERGHFLYREPPSRNRDPVFLARKQFEPDAESFRSFERERRTLRQLADQKTCPSNIVTAICTLVCTLPQGRKLGSIFFPPAICDLDAYIRNDANFPNNEARRGHIQQMVEVCDAMHWLSENLRHDSTTGKYVEKSYIHYDMKPSNILIYEDVSVGNGAVIFKIADFGQTREINRHYEGRAGRKNKASPFPDAGRIYEGTFRAPEIHGQNVRDKNVEKGDVWSFGCILLLVILFGAQGAQAIEEFEDHRIRKSLSGRDDSFCNPQNRANSVCNQAVLDCLASLREHEVSADMHMNKNMMKHCIDYLRIGVLVKDTQRDNISKVCKKLREIYNQLEPRSATPSSVNHGELPRGAYRLGHSPDGKIFCCSRDKIYLYTPRRPILNPTNNHHPWSRVVKAESSSCSRETLCVVAEWKEWFRCTLFKIGSEDSAPRDVVIRAITKPALKVALSPDDRMLAIACKPDEDGKAFVRLFYLEDLSP</sequence>
<evidence type="ECO:0000313" key="2">
    <source>
        <dbReference type="EMBL" id="CAI6094539.1"/>
    </source>
</evidence>
<dbReference type="Gene3D" id="1.10.510.10">
    <property type="entry name" value="Transferase(Phosphotransferase) domain 1"/>
    <property type="match status" value="1"/>
</dbReference>
<evidence type="ECO:0000313" key="3">
    <source>
        <dbReference type="Proteomes" id="UP001160390"/>
    </source>
</evidence>
<comment type="caution">
    <text evidence="2">The sequence shown here is derived from an EMBL/GenBank/DDBJ whole genome shotgun (WGS) entry which is preliminary data.</text>
</comment>
<feature type="domain" description="Protein kinase" evidence="1">
    <location>
        <begin position="181"/>
        <end position="529"/>
    </location>
</feature>
<dbReference type="PANTHER" id="PTHR24359:SF1">
    <property type="entry name" value="INHIBITOR OF NUCLEAR FACTOR KAPPA-B KINASE EPSILON SUBUNIT HOMOLOG 1-RELATED"/>
    <property type="match status" value="1"/>
</dbReference>
<organism evidence="2 3">
    <name type="scientific">Clonostachys chloroleuca</name>
    <dbReference type="NCBI Taxonomy" id="1926264"/>
    <lineage>
        <taxon>Eukaryota</taxon>
        <taxon>Fungi</taxon>
        <taxon>Dikarya</taxon>
        <taxon>Ascomycota</taxon>
        <taxon>Pezizomycotina</taxon>
        <taxon>Sordariomycetes</taxon>
        <taxon>Hypocreomycetidae</taxon>
        <taxon>Hypocreales</taxon>
        <taxon>Bionectriaceae</taxon>
        <taxon>Clonostachys</taxon>
    </lineage>
</organism>
<dbReference type="GO" id="GO:0005524">
    <property type="term" value="F:ATP binding"/>
    <property type="evidence" value="ECO:0007669"/>
    <property type="project" value="InterPro"/>
</dbReference>
<dbReference type="SMART" id="SM00220">
    <property type="entry name" value="S_TKc"/>
    <property type="match status" value="1"/>
</dbReference>
<dbReference type="InterPro" id="IPR011009">
    <property type="entry name" value="Kinase-like_dom_sf"/>
</dbReference>
<dbReference type="Proteomes" id="UP001160390">
    <property type="component" value="Unassembled WGS sequence"/>
</dbReference>
<dbReference type="PROSITE" id="PS00108">
    <property type="entry name" value="PROTEIN_KINASE_ST"/>
    <property type="match status" value="1"/>
</dbReference>
<evidence type="ECO:0000259" key="1">
    <source>
        <dbReference type="PROSITE" id="PS50011"/>
    </source>
</evidence>
<dbReference type="AlphaFoldDB" id="A0AA35MD26"/>
<dbReference type="GO" id="GO:0004674">
    <property type="term" value="F:protein serine/threonine kinase activity"/>
    <property type="evidence" value="ECO:0007669"/>
    <property type="project" value="TreeGrafter"/>
</dbReference>
<dbReference type="PANTHER" id="PTHR24359">
    <property type="entry name" value="SERINE/THREONINE-PROTEIN KINASE SBK1"/>
    <property type="match status" value="1"/>
</dbReference>
<keyword evidence="3" id="KW-1185">Reference proteome</keyword>
<dbReference type="EMBL" id="CABFNP030001256">
    <property type="protein sequence ID" value="CAI6094539.1"/>
    <property type="molecule type" value="Genomic_DNA"/>
</dbReference>
<proteinExistence type="predicted"/>
<dbReference type="InterPro" id="IPR008271">
    <property type="entry name" value="Ser/Thr_kinase_AS"/>
</dbReference>
<gene>
    <name evidence="2" type="ORF">CCHLO57077_00009387</name>
</gene>
<dbReference type="InterPro" id="IPR000719">
    <property type="entry name" value="Prot_kinase_dom"/>
</dbReference>
<accession>A0AA35MD26</accession>